<dbReference type="Gene3D" id="3.50.50.60">
    <property type="entry name" value="FAD/NAD(P)-binding domain"/>
    <property type="match status" value="1"/>
</dbReference>
<dbReference type="PANTHER" id="PTHR43539:SF78">
    <property type="entry name" value="FLAVIN-CONTAINING MONOOXYGENASE"/>
    <property type="match status" value="1"/>
</dbReference>
<dbReference type="InterPro" id="IPR036188">
    <property type="entry name" value="FAD/NAD-bd_sf"/>
</dbReference>
<dbReference type="SUPFAM" id="SSF51905">
    <property type="entry name" value="FAD/NAD(P)-binding domain"/>
    <property type="match status" value="1"/>
</dbReference>
<proteinExistence type="predicted"/>
<dbReference type="GO" id="GO:0050660">
    <property type="term" value="F:flavin adenine dinucleotide binding"/>
    <property type="evidence" value="ECO:0007669"/>
    <property type="project" value="TreeGrafter"/>
</dbReference>
<dbReference type="AlphaFoldDB" id="A0A4R2QQG4"/>
<keyword evidence="1" id="KW-0560">Oxidoreductase</keyword>
<sequence>MTRYLADFVDRHELRVRYQSRATGISADPIGYAVSFSDAPPVRARRVVIATGVEPYRPDIPGIDLVERYADLATDPSEFHAARVLIIGKGNSAFETASALIPVAATVHLASPSPVRLAWNTHYVGHVRAVNCNAIDTYQLKIGNALLDAEVTGIRRDGTGFHVDLAYTHAGGQRVTYQYDRVIAATGFRFGAHDLLTGLGGQTCHDGRYPAMTPDYECPDRPGLYFAGTLTHARDYRKAMSGFIHGFRYNSRFLARLLTAAGDLAPQCRIDVDAATLAQWVLDRLNTSDALYLQPGYFADVAAATDPDQTDLGVYEAVPLDWVRDGGLGSGWQLAVTLAYGPPAADPLNVDRRDDPSYADVTPYLHPVIRLRHAGVDTAELHLLEELENRYRPEEHLPRLTSFLRSALPVESVVS</sequence>
<dbReference type="GO" id="GO:0004497">
    <property type="term" value="F:monooxygenase activity"/>
    <property type="evidence" value="ECO:0007669"/>
    <property type="project" value="TreeGrafter"/>
</dbReference>
<protein>
    <submittedName>
        <fullName evidence="2">Pyridine nucleotide-disulfide oxidoreductase</fullName>
    </submittedName>
</protein>
<dbReference type="Proteomes" id="UP000294911">
    <property type="component" value="Unassembled WGS sequence"/>
</dbReference>
<comment type="caution">
    <text evidence="2">The sequence shown here is derived from an EMBL/GenBank/DDBJ whole genome shotgun (WGS) entry which is preliminary data.</text>
</comment>
<dbReference type="PRINTS" id="PR00368">
    <property type="entry name" value="FADPNR"/>
</dbReference>
<dbReference type="InterPro" id="IPR050982">
    <property type="entry name" value="Auxin_biosynth/cation_transpt"/>
</dbReference>
<evidence type="ECO:0000313" key="2">
    <source>
        <dbReference type="EMBL" id="TCP50918.1"/>
    </source>
</evidence>
<dbReference type="PANTHER" id="PTHR43539">
    <property type="entry name" value="FLAVIN-BINDING MONOOXYGENASE-LIKE PROTEIN (AFU_ORTHOLOGUE AFUA_4G09220)"/>
    <property type="match status" value="1"/>
</dbReference>
<dbReference type="EMBL" id="SLXQ01000007">
    <property type="protein sequence ID" value="TCP50918.1"/>
    <property type="molecule type" value="Genomic_DNA"/>
</dbReference>
<organism evidence="2 3">
    <name type="scientific">Tamaricihabitans halophyticus</name>
    <dbReference type="NCBI Taxonomy" id="1262583"/>
    <lineage>
        <taxon>Bacteria</taxon>
        <taxon>Bacillati</taxon>
        <taxon>Actinomycetota</taxon>
        <taxon>Actinomycetes</taxon>
        <taxon>Pseudonocardiales</taxon>
        <taxon>Pseudonocardiaceae</taxon>
        <taxon>Tamaricihabitans</taxon>
    </lineage>
</organism>
<evidence type="ECO:0000256" key="1">
    <source>
        <dbReference type="ARBA" id="ARBA00023002"/>
    </source>
</evidence>
<accession>A0A4R2QQG4</accession>
<reference evidence="2 3" key="1">
    <citation type="submission" date="2019-03" db="EMBL/GenBank/DDBJ databases">
        <title>Genomic Encyclopedia of Type Strains, Phase IV (KMG-IV): sequencing the most valuable type-strain genomes for metagenomic binning, comparative biology and taxonomic classification.</title>
        <authorList>
            <person name="Goeker M."/>
        </authorList>
    </citation>
    <scope>NUCLEOTIDE SEQUENCE [LARGE SCALE GENOMIC DNA]</scope>
    <source>
        <strain evidence="2 3">DSM 45765</strain>
    </source>
</reference>
<name>A0A4R2QQG4_9PSEU</name>
<dbReference type="RefSeq" id="WP_132878156.1">
    <property type="nucleotide sequence ID" value="NZ_SLXQ01000007.1"/>
</dbReference>
<gene>
    <name evidence="2" type="ORF">EV191_107182</name>
</gene>
<keyword evidence="3" id="KW-1185">Reference proteome</keyword>
<dbReference type="OrthoDB" id="178899at2"/>
<evidence type="ECO:0000313" key="3">
    <source>
        <dbReference type="Proteomes" id="UP000294911"/>
    </source>
</evidence>
<dbReference type="Pfam" id="PF13738">
    <property type="entry name" value="Pyr_redox_3"/>
    <property type="match status" value="1"/>
</dbReference>